<feature type="transmembrane region" description="Helical" evidence="1">
    <location>
        <begin position="317"/>
        <end position="340"/>
    </location>
</feature>
<feature type="transmembrane region" description="Helical" evidence="1">
    <location>
        <begin position="104"/>
        <end position="130"/>
    </location>
</feature>
<evidence type="ECO:0000313" key="4">
    <source>
        <dbReference type="Proteomes" id="UP000063387"/>
    </source>
</evidence>
<keyword evidence="4" id="KW-1185">Reference proteome</keyword>
<reference evidence="3 4" key="2">
    <citation type="submission" date="2016-02" db="EMBL/GenBank/DDBJ databases">
        <authorList>
            <person name="Wen L."/>
            <person name="He K."/>
            <person name="Yang H."/>
        </authorList>
    </citation>
    <scope>NUCLEOTIDE SEQUENCE [LARGE SCALE GENOMIC DNA]</scope>
    <source>
        <strain evidence="3 4">AGD 8-3</strain>
    </source>
</reference>
<gene>
    <name evidence="3" type="ORF">LOKO_01792</name>
</gene>
<dbReference type="PANTHER" id="PTHR35342:SF5">
    <property type="entry name" value="TRICARBOXYLIC TRANSPORT PROTEIN"/>
    <property type="match status" value="1"/>
</dbReference>
<feature type="domain" description="DUF112" evidence="2">
    <location>
        <begin position="18"/>
        <end position="435"/>
    </location>
</feature>
<keyword evidence="1" id="KW-1133">Transmembrane helix</keyword>
<feature type="transmembrane region" description="Helical" evidence="1">
    <location>
        <begin position="59"/>
        <end position="83"/>
    </location>
</feature>
<sequence>MLENITTALGLLFEPIRLLALFAGMLAGMVFGMLPGLGGVAAVSILLPFIYLMDSYSGLAMLLGAISVIYTADTITSVLLGAPGSPASAPTAIEGHALAKQGKASLALGVGFLASMVGGLFGALILSVAIPIAGPLVLALGTPELFMFALVGLCFAASMVGKDIVVGLAAACFGILLGVVGAAPAAANYRFIFGQSYLMDGLSLPIVALGLFAVAELIGMVAAGGGIAGKPMTMGKWGESFREFWRSRWLIVRSSIIGIFGGFVPAVGASASTWIAYGHAMSSTKDKRRFGKGEIRGVAGAEGANNATVISDLVPTMLFSVPGGPAAAIFLGALFSFGFYPGPRMVSETPDLMYMIVWSVALASVMGAALCFAVTPYLARLTRINFALIAAPLLLIMVAGAYQGTQTFGDILALLVLGVIGWLMKNAGWPRAPVLVGFVLATPMEQYFWLTTQIHGFTWLTRPGVLIIASLIVVPMLLGLVRKWRARQTTAPADSTGPASHTTSDDEAPRDTAVLLLASSLLLVTFAYAFYEMLGFRSNARLMPALGIVPGLLLSVYILGRQLYRLRRQGRIIHLGSRQELPVLAGILAYGVAIWLVGFSLATPLLLAWLLLICARMRLASAALYGAIVYATAQGMFALMRLTPPSGIWFSLPMPW</sequence>
<feature type="transmembrane region" description="Helical" evidence="1">
    <location>
        <begin position="136"/>
        <end position="157"/>
    </location>
</feature>
<feature type="transmembrane region" description="Helical" evidence="1">
    <location>
        <begin position="607"/>
        <end position="631"/>
    </location>
</feature>
<feature type="transmembrane region" description="Helical" evidence="1">
    <location>
        <begin position="513"/>
        <end position="531"/>
    </location>
</feature>
<feature type="transmembrane region" description="Helical" evidence="1">
    <location>
        <begin position="352"/>
        <end position="378"/>
    </location>
</feature>
<feature type="transmembrane region" description="Helical" evidence="1">
    <location>
        <begin position="250"/>
        <end position="277"/>
    </location>
</feature>
<keyword evidence="1" id="KW-0812">Transmembrane</keyword>
<dbReference type="Proteomes" id="UP000063387">
    <property type="component" value="Chromosome"/>
</dbReference>
<organism evidence="3 4">
    <name type="scientific">Halomonas chromatireducens</name>
    <dbReference type="NCBI Taxonomy" id="507626"/>
    <lineage>
        <taxon>Bacteria</taxon>
        <taxon>Pseudomonadati</taxon>
        <taxon>Pseudomonadota</taxon>
        <taxon>Gammaproteobacteria</taxon>
        <taxon>Oceanospirillales</taxon>
        <taxon>Halomonadaceae</taxon>
        <taxon>Halomonas</taxon>
    </lineage>
</organism>
<feature type="transmembrane region" description="Helical" evidence="1">
    <location>
        <begin position="20"/>
        <end position="53"/>
    </location>
</feature>
<proteinExistence type="predicted"/>
<evidence type="ECO:0000313" key="3">
    <source>
        <dbReference type="EMBL" id="AMD00860.1"/>
    </source>
</evidence>
<reference evidence="3 4" key="1">
    <citation type="journal article" date="2016" name="Genome Announc.">
        <title>Draft Genome Sequence of 'Halomonas chromatireducens' Strain AGD 8-3, a Haloalkaliphilic Chromate- and Selenite-Reducing Gammaproteobacterium.</title>
        <authorList>
            <person name="Sharko F.S."/>
            <person name="Shapovalova A.A."/>
            <person name="Tsygankova S.V."/>
            <person name="Komova A.V."/>
            <person name="Boulygina E.S."/>
            <person name="Teslyuk A.B."/>
            <person name="Gotovtsev P.M."/>
            <person name="Namsaraev Z.B."/>
            <person name="Khijniak T.V."/>
            <person name="Nedoluzhko A.V."/>
            <person name="Vasilov R.G."/>
        </authorList>
    </citation>
    <scope>NUCLEOTIDE SEQUENCE [LARGE SCALE GENOMIC DNA]</scope>
    <source>
        <strain evidence="3 4">AGD 8-3</strain>
    </source>
</reference>
<dbReference type="AlphaFoldDB" id="A0A0X8HE64"/>
<dbReference type="OrthoDB" id="9781349at2"/>
<feature type="transmembrane region" description="Helical" evidence="1">
    <location>
        <begin position="164"/>
        <end position="186"/>
    </location>
</feature>
<dbReference type="EMBL" id="CP014226">
    <property type="protein sequence ID" value="AMD00860.1"/>
    <property type="molecule type" value="Genomic_DNA"/>
</dbReference>
<evidence type="ECO:0000256" key="1">
    <source>
        <dbReference type="SAM" id="Phobius"/>
    </source>
</evidence>
<feature type="transmembrane region" description="Helical" evidence="1">
    <location>
        <begin position="407"/>
        <end position="424"/>
    </location>
</feature>
<feature type="transmembrane region" description="Helical" evidence="1">
    <location>
        <begin position="581"/>
        <end position="601"/>
    </location>
</feature>
<feature type="transmembrane region" description="Helical" evidence="1">
    <location>
        <begin position="206"/>
        <end position="229"/>
    </location>
</feature>
<evidence type="ECO:0000259" key="2">
    <source>
        <dbReference type="Pfam" id="PF01970"/>
    </source>
</evidence>
<protein>
    <submittedName>
        <fullName evidence="3">Tripartite tricarboxylate transporter TctA family protein</fullName>
    </submittedName>
</protein>
<feature type="transmembrane region" description="Helical" evidence="1">
    <location>
        <begin position="384"/>
        <end position="402"/>
    </location>
</feature>
<dbReference type="Pfam" id="PF01970">
    <property type="entry name" value="TctA"/>
    <property type="match status" value="1"/>
</dbReference>
<feature type="transmembrane region" description="Helical" evidence="1">
    <location>
        <begin position="459"/>
        <end position="481"/>
    </location>
</feature>
<name>A0A0X8HE64_9GAMM</name>
<dbReference type="InterPro" id="IPR002823">
    <property type="entry name" value="DUF112_TM"/>
</dbReference>
<dbReference type="STRING" id="507626.LOKO_01792"/>
<keyword evidence="1" id="KW-0472">Membrane</keyword>
<feature type="transmembrane region" description="Helical" evidence="1">
    <location>
        <begin position="543"/>
        <end position="560"/>
    </location>
</feature>
<dbReference type="RefSeq" id="WP_066447840.1">
    <property type="nucleotide sequence ID" value="NZ_CP014226.1"/>
</dbReference>
<dbReference type="PATRIC" id="fig|507626.3.peg.1788"/>
<accession>A0A0X8HE64</accession>
<dbReference type="PANTHER" id="PTHR35342">
    <property type="entry name" value="TRICARBOXYLIC TRANSPORT PROTEIN"/>
    <property type="match status" value="1"/>
</dbReference>
<dbReference type="KEGG" id="hco:LOKO_01792"/>